<proteinExistence type="inferred from homology"/>
<dbReference type="GO" id="GO:0055085">
    <property type="term" value="P:transmembrane transport"/>
    <property type="evidence" value="ECO:0007669"/>
    <property type="project" value="InterPro"/>
</dbReference>
<dbReference type="Proteomes" id="UP000295258">
    <property type="component" value="Unassembled WGS sequence"/>
</dbReference>
<comment type="subcellular location">
    <subcellularLocation>
        <location evidence="1 7">Cell membrane</location>
        <topology evidence="1 7">Multi-pass membrane protein</topology>
    </subcellularLocation>
</comment>
<evidence type="ECO:0000256" key="3">
    <source>
        <dbReference type="ARBA" id="ARBA00022475"/>
    </source>
</evidence>
<organism evidence="9 10">
    <name type="scientific">Nonomuraea deserti</name>
    <dbReference type="NCBI Taxonomy" id="1848322"/>
    <lineage>
        <taxon>Bacteria</taxon>
        <taxon>Bacillati</taxon>
        <taxon>Actinomycetota</taxon>
        <taxon>Actinomycetes</taxon>
        <taxon>Streptosporangiales</taxon>
        <taxon>Streptosporangiaceae</taxon>
        <taxon>Nonomuraea</taxon>
    </lineage>
</organism>
<evidence type="ECO:0000313" key="10">
    <source>
        <dbReference type="Proteomes" id="UP000295258"/>
    </source>
</evidence>
<accession>A0A4R4W4K8</accession>
<evidence type="ECO:0000256" key="6">
    <source>
        <dbReference type="ARBA" id="ARBA00023136"/>
    </source>
</evidence>
<dbReference type="GO" id="GO:0005886">
    <property type="term" value="C:plasma membrane"/>
    <property type="evidence" value="ECO:0007669"/>
    <property type="project" value="UniProtKB-SubCell"/>
</dbReference>
<evidence type="ECO:0000256" key="1">
    <source>
        <dbReference type="ARBA" id="ARBA00004651"/>
    </source>
</evidence>
<keyword evidence="5 7" id="KW-1133">Transmembrane helix</keyword>
<sequence>MSLPMRLRRAGMYVLLTAIALVFVGPFLILLSAGLKPAGQAVFSFPPDIVPRPPVLDWAVEAWTAIPFPTYLLNSVIYVGVTVPLYIVVSALCAYPLALMTFRGKNLIFFAILSTMFLPSEVMLIPRFLVVSELGMADTFAGVILPGVLSAFGIFLLRQTFAGVPREVVDAARTDGCHELRIFWHVMLPAARPTLAILGIFGFISVWNSFIWPLVVLKDSAKYPVALGIAYLAGITGTDVRSLAAGTIISIIPVVIVFMIMQRHVLEGMRGAVKG</sequence>
<comment type="caution">
    <text evidence="9">The sequence shown here is derived from an EMBL/GenBank/DDBJ whole genome shotgun (WGS) entry which is preliminary data.</text>
</comment>
<keyword evidence="6 7" id="KW-0472">Membrane</keyword>
<evidence type="ECO:0000256" key="7">
    <source>
        <dbReference type="RuleBase" id="RU363032"/>
    </source>
</evidence>
<evidence type="ECO:0000256" key="4">
    <source>
        <dbReference type="ARBA" id="ARBA00022692"/>
    </source>
</evidence>
<dbReference type="InterPro" id="IPR000515">
    <property type="entry name" value="MetI-like"/>
</dbReference>
<dbReference type="SUPFAM" id="SSF161098">
    <property type="entry name" value="MetI-like"/>
    <property type="match status" value="1"/>
</dbReference>
<dbReference type="Gene3D" id="1.10.3720.10">
    <property type="entry name" value="MetI-like"/>
    <property type="match status" value="1"/>
</dbReference>
<keyword evidence="3" id="KW-1003">Cell membrane</keyword>
<reference evidence="9 10" key="1">
    <citation type="submission" date="2019-03" db="EMBL/GenBank/DDBJ databases">
        <title>Draft genome sequences of novel Actinobacteria.</title>
        <authorList>
            <person name="Sahin N."/>
            <person name="Ay H."/>
            <person name="Saygin H."/>
        </authorList>
    </citation>
    <scope>NUCLEOTIDE SEQUENCE [LARGE SCALE GENOMIC DNA]</scope>
    <source>
        <strain evidence="9 10">KC310</strain>
    </source>
</reference>
<evidence type="ECO:0000256" key="2">
    <source>
        <dbReference type="ARBA" id="ARBA00022448"/>
    </source>
</evidence>
<protein>
    <submittedName>
        <fullName evidence="9">Carbohydrate ABC transporter permease</fullName>
    </submittedName>
</protein>
<keyword evidence="2 7" id="KW-0813">Transport</keyword>
<dbReference type="Pfam" id="PF00528">
    <property type="entry name" value="BPD_transp_1"/>
    <property type="match status" value="1"/>
</dbReference>
<gene>
    <name evidence="9" type="ORF">E1292_00930</name>
</gene>
<dbReference type="PANTHER" id="PTHR43744">
    <property type="entry name" value="ABC TRANSPORTER PERMEASE PROTEIN MG189-RELATED-RELATED"/>
    <property type="match status" value="1"/>
</dbReference>
<dbReference type="AlphaFoldDB" id="A0A4R4W4K8"/>
<feature type="transmembrane region" description="Helical" evidence="7">
    <location>
        <begin position="195"/>
        <end position="215"/>
    </location>
</feature>
<keyword evidence="4 7" id="KW-0812">Transmembrane</keyword>
<feature type="domain" description="ABC transmembrane type-1" evidence="8">
    <location>
        <begin position="72"/>
        <end position="261"/>
    </location>
</feature>
<name>A0A4R4W4K8_9ACTN</name>
<dbReference type="PANTHER" id="PTHR43744:SF3">
    <property type="entry name" value="LACTOSE TRANSPORT SYSTEM PERMEASE PROTEIN LACG"/>
    <property type="match status" value="1"/>
</dbReference>
<dbReference type="EMBL" id="SMKO01000001">
    <property type="protein sequence ID" value="TDD12851.1"/>
    <property type="molecule type" value="Genomic_DNA"/>
</dbReference>
<feature type="transmembrane region" description="Helical" evidence="7">
    <location>
        <begin position="12"/>
        <end position="35"/>
    </location>
</feature>
<feature type="transmembrane region" description="Helical" evidence="7">
    <location>
        <begin position="140"/>
        <end position="157"/>
    </location>
</feature>
<feature type="transmembrane region" description="Helical" evidence="7">
    <location>
        <begin position="107"/>
        <end position="128"/>
    </location>
</feature>
<dbReference type="PROSITE" id="PS50928">
    <property type="entry name" value="ABC_TM1"/>
    <property type="match status" value="1"/>
</dbReference>
<evidence type="ECO:0000313" key="9">
    <source>
        <dbReference type="EMBL" id="TDD12851.1"/>
    </source>
</evidence>
<evidence type="ECO:0000256" key="5">
    <source>
        <dbReference type="ARBA" id="ARBA00022989"/>
    </source>
</evidence>
<feature type="transmembrane region" description="Helical" evidence="7">
    <location>
        <begin position="76"/>
        <end position="95"/>
    </location>
</feature>
<comment type="similarity">
    <text evidence="7">Belongs to the binding-protein-dependent transport system permease family.</text>
</comment>
<evidence type="ECO:0000259" key="8">
    <source>
        <dbReference type="PROSITE" id="PS50928"/>
    </source>
</evidence>
<feature type="transmembrane region" description="Helical" evidence="7">
    <location>
        <begin position="242"/>
        <end position="261"/>
    </location>
</feature>
<dbReference type="CDD" id="cd06261">
    <property type="entry name" value="TM_PBP2"/>
    <property type="match status" value="1"/>
</dbReference>
<dbReference type="InterPro" id="IPR035906">
    <property type="entry name" value="MetI-like_sf"/>
</dbReference>
<keyword evidence="10" id="KW-1185">Reference proteome</keyword>